<dbReference type="Pfam" id="PF01370">
    <property type="entry name" value="Epimerase"/>
    <property type="match status" value="1"/>
</dbReference>
<gene>
    <name evidence="2" type="ORF">OG913_07165</name>
</gene>
<organism evidence="2 3">
    <name type="scientific">Microbispora hainanensis</name>
    <dbReference type="NCBI Taxonomy" id="568844"/>
    <lineage>
        <taxon>Bacteria</taxon>
        <taxon>Bacillati</taxon>
        <taxon>Actinomycetota</taxon>
        <taxon>Actinomycetes</taxon>
        <taxon>Streptosporangiales</taxon>
        <taxon>Streptosporangiaceae</taxon>
        <taxon>Microbispora</taxon>
    </lineage>
</organism>
<dbReference type="InterPro" id="IPR050177">
    <property type="entry name" value="Lipid_A_modif_metabolic_enz"/>
</dbReference>
<protein>
    <submittedName>
        <fullName evidence="2">NAD-dependent epimerase/dehydratase family protein</fullName>
    </submittedName>
</protein>
<dbReference type="Proteomes" id="UP001432011">
    <property type="component" value="Chromosome"/>
</dbReference>
<dbReference type="InterPro" id="IPR036291">
    <property type="entry name" value="NAD(P)-bd_dom_sf"/>
</dbReference>
<dbReference type="PANTHER" id="PTHR43245:SF13">
    <property type="entry name" value="UDP-D-APIOSE_UDP-D-XYLOSE SYNTHASE 2"/>
    <property type="match status" value="1"/>
</dbReference>
<accession>A0ABZ1SWS6</accession>
<dbReference type="EMBL" id="CP108085">
    <property type="protein sequence ID" value="WUP76789.1"/>
    <property type="molecule type" value="Genomic_DNA"/>
</dbReference>
<dbReference type="Gene3D" id="3.40.50.720">
    <property type="entry name" value="NAD(P)-binding Rossmann-like Domain"/>
    <property type="match status" value="1"/>
</dbReference>
<sequence length="335" mass="35782">MNGMRLLVLGGTTFVGRWVVTAAVERGWHVTTFTRGRAGWAHPEARAVTGDRLRPADLAPLAEGRWDVVVDTWAGAPRVVRDSARALAGCADRYVYVSSRAVYAPPTPAGLNEDWPTVEASADAEDVDYAPNKRGGELAVEEAFGDRAVLARAGLILGPHELPGQLPHWLLRAARGGEMLAPGPAGQPFRYVDVRDLVAWLLDAAERGVRGPVNLVNPEGHCTTRDLLESAVAVTGGLAEPVWVEPEAIEAAGIDRWAALPGWIPPGPALAGFIRTDVGRAMATGLRCRPVVETVADTWAWLTESGEIPAFPPGLDPDEERAVIDAWRRSAGAAL</sequence>
<feature type="domain" description="NAD-dependent epimerase/dehydratase" evidence="1">
    <location>
        <begin position="7"/>
        <end position="211"/>
    </location>
</feature>
<keyword evidence="3" id="KW-1185">Reference proteome</keyword>
<dbReference type="RefSeq" id="WP_328710017.1">
    <property type="nucleotide sequence ID" value="NZ_CP108085.1"/>
</dbReference>
<evidence type="ECO:0000313" key="3">
    <source>
        <dbReference type="Proteomes" id="UP001432011"/>
    </source>
</evidence>
<dbReference type="PANTHER" id="PTHR43245">
    <property type="entry name" value="BIFUNCTIONAL POLYMYXIN RESISTANCE PROTEIN ARNA"/>
    <property type="match status" value="1"/>
</dbReference>
<name>A0ABZ1SWS6_9ACTN</name>
<evidence type="ECO:0000313" key="2">
    <source>
        <dbReference type="EMBL" id="WUP76789.1"/>
    </source>
</evidence>
<reference evidence="2" key="1">
    <citation type="submission" date="2022-10" db="EMBL/GenBank/DDBJ databases">
        <title>The complete genomes of actinobacterial strains from the NBC collection.</title>
        <authorList>
            <person name="Joergensen T.S."/>
            <person name="Alvarez Arevalo M."/>
            <person name="Sterndorff E.B."/>
            <person name="Faurdal D."/>
            <person name="Vuksanovic O."/>
            <person name="Mourched A.-S."/>
            <person name="Charusanti P."/>
            <person name="Shaw S."/>
            <person name="Blin K."/>
            <person name="Weber T."/>
        </authorList>
    </citation>
    <scope>NUCLEOTIDE SEQUENCE</scope>
    <source>
        <strain evidence="2">NBC_00254</strain>
    </source>
</reference>
<evidence type="ECO:0000259" key="1">
    <source>
        <dbReference type="Pfam" id="PF01370"/>
    </source>
</evidence>
<dbReference type="SUPFAM" id="SSF51735">
    <property type="entry name" value="NAD(P)-binding Rossmann-fold domains"/>
    <property type="match status" value="1"/>
</dbReference>
<proteinExistence type="predicted"/>
<dbReference type="InterPro" id="IPR001509">
    <property type="entry name" value="Epimerase_deHydtase"/>
</dbReference>